<dbReference type="GeneID" id="106543152"/>
<name>A0A6I9XKK9_9SAUR</name>
<dbReference type="PROSITE" id="PS50877">
    <property type="entry name" value="GOLOCO"/>
    <property type="match status" value="1"/>
</dbReference>
<dbReference type="Pfam" id="PF02188">
    <property type="entry name" value="GoLoco"/>
    <property type="match status" value="1"/>
</dbReference>
<dbReference type="AlphaFoldDB" id="A0A6I9XKK9"/>
<gene>
    <name evidence="3" type="primary">LOC106543152</name>
</gene>
<proteinExistence type="predicted"/>
<dbReference type="SMART" id="SM00390">
    <property type="entry name" value="GoLoco"/>
    <property type="match status" value="1"/>
</dbReference>
<dbReference type="RefSeq" id="XP_013914546.1">
    <property type="nucleotide sequence ID" value="XM_014059071.1"/>
</dbReference>
<evidence type="ECO:0000256" key="1">
    <source>
        <dbReference type="SAM" id="MobiDB-lite"/>
    </source>
</evidence>
<dbReference type="PANTHER" id="PTHR15711:SF3">
    <property type="entry name" value="RAP1 GTPASE-ACTIVATING PROTEIN 1"/>
    <property type="match status" value="1"/>
</dbReference>
<accession>A0A6I9XKK9</accession>
<dbReference type="PANTHER" id="PTHR15711">
    <property type="entry name" value="RAP GTPASE-ACTIVATING PROTEIN"/>
    <property type="match status" value="1"/>
</dbReference>
<sequence>MADPLPKPPQWRGADEDPGGWSNTELFAMIEKMQANRMDEQRCAFPPPLKTEEDYIPYPSVHEVLGRESPFPLILLPQFGGYWIEGTNHDFAELSELQSPGCKVKLEGNHLARVYRKHFLGKRGSRSHSAPMLLSQGVGVELSPTCLTSLPQGPYKQATHALKPALPCSGSSSIPVQQDPMWPRTTS</sequence>
<reference evidence="3" key="1">
    <citation type="submission" date="2025-08" db="UniProtKB">
        <authorList>
            <consortium name="RefSeq"/>
        </authorList>
    </citation>
    <scope>IDENTIFICATION</scope>
    <source>
        <tissue evidence="3">Skeletal muscle</tissue>
    </source>
</reference>
<evidence type="ECO:0000313" key="3">
    <source>
        <dbReference type="RefSeq" id="XP_013914546.1"/>
    </source>
</evidence>
<feature type="region of interest" description="Disordered" evidence="1">
    <location>
        <begin position="1"/>
        <end position="21"/>
    </location>
</feature>
<dbReference type="GO" id="GO:0005737">
    <property type="term" value="C:cytoplasm"/>
    <property type="evidence" value="ECO:0007669"/>
    <property type="project" value="TreeGrafter"/>
</dbReference>
<dbReference type="OrthoDB" id="2499658at2759"/>
<evidence type="ECO:0000313" key="2">
    <source>
        <dbReference type="Proteomes" id="UP000504617"/>
    </source>
</evidence>
<keyword evidence="2" id="KW-1185">Reference proteome</keyword>
<dbReference type="InterPro" id="IPR050989">
    <property type="entry name" value="Rap1_Ran_GAP"/>
</dbReference>
<dbReference type="Proteomes" id="UP000504617">
    <property type="component" value="Unplaced"/>
</dbReference>
<protein>
    <submittedName>
        <fullName evidence="3">Rap1 GTPase-activating protein 1-like</fullName>
    </submittedName>
</protein>
<dbReference type="InterPro" id="IPR003109">
    <property type="entry name" value="GoLoco_motif"/>
</dbReference>
<dbReference type="KEGG" id="tsr:106543152"/>
<organism evidence="2 3">
    <name type="scientific">Thamnophis sirtalis</name>
    <dbReference type="NCBI Taxonomy" id="35019"/>
    <lineage>
        <taxon>Eukaryota</taxon>
        <taxon>Metazoa</taxon>
        <taxon>Chordata</taxon>
        <taxon>Craniata</taxon>
        <taxon>Vertebrata</taxon>
        <taxon>Euteleostomi</taxon>
        <taxon>Lepidosauria</taxon>
        <taxon>Squamata</taxon>
        <taxon>Bifurcata</taxon>
        <taxon>Unidentata</taxon>
        <taxon>Episquamata</taxon>
        <taxon>Toxicofera</taxon>
        <taxon>Serpentes</taxon>
        <taxon>Colubroidea</taxon>
        <taxon>Colubridae</taxon>
        <taxon>Natricinae</taxon>
        <taxon>Thamnophis</taxon>
    </lineage>
</organism>
<dbReference type="GO" id="GO:0005096">
    <property type="term" value="F:GTPase activator activity"/>
    <property type="evidence" value="ECO:0007669"/>
    <property type="project" value="TreeGrafter"/>
</dbReference>